<evidence type="ECO:0000256" key="3">
    <source>
        <dbReference type="ARBA" id="ARBA00010136"/>
    </source>
</evidence>
<comment type="cofactor">
    <cofactor evidence="16">
        <name>Zn(2+)</name>
        <dbReference type="ChEBI" id="CHEBI:29105"/>
    </cofactor>
    <text evidence="16">Binds 1 zinc ion per subunit.</text>
</comment>
<evidence type="ECO:0000256" key="6">
    <source>
        <dbReference type="ARBA" id="ARBA00022692"/>
    </source>
</evidence>
<proteinExistence type="inferred from homology"/>
<feature type="binding site" evidence="16">
    <location>
        <position position="343"/>
    </location>
    <ligand>
        <name>Zn(2+)</name>
        <dbReference type="ChEBI" id="CHEBI:29105"/>
        <note>catalytic</note>
    </ligand>
</feature>
<keyword evidence="11" id="KW-1133">Transmembrane helix</keyword>
<evidence type="ECO:0000256" key="17">
    <source>
        <dbReference type="SAM" id="SignalP"/>
    </source>
</evidence>
<protein>
    <submittedName>
        <fullName evidence="20">Jg629 protein</fullName>
    </submittedName>
</protein>
<accession>A0A8S4RV60</accession>
<keyword evidence="14" id="KW-0325">Glycoprotein</keyword>
<evidence type="ECO:0000256" key="9">
    <source>
        <dbReference type="ARBA" id="ARBA00022833"/>
    </source>
</evidence>
<keyword evidence="5" id="KW-0645">Protease</keyword>
<name>A0A8S4RV60_9NEOP</name>
<keyword evidence="4" id="KW-0336">GPI-anchor</keyword>
<sequence>MGWLSAAWLLAAVQLSCQYLLPRDVSPAHYDVRLAYDVDPHTNFSFFGVVDILLTAKKNTPKIVLHAQDFEVIGDKITVTGDSEPITVSEVKLNDTYNFLIIDLNKELEENANYTLTIPFFGNLVNGLDGAYVSSYINKKSQQTEYLVTTQFEAISARKAFPCFDEPMFKATFSLNIAHNKNYTAISNMPLASSSNDNSLEKHWPWETIAKSFKKDKSIFVWDQFEKSVPMSTYLVAYVISLFSYVESPKDLSHTNFKIWARNDAIDQTTYAAKIGPQVLSYFEKWFNVSFPLPKQDMIAIPDFAAGAMENWGLITYRETALLYDKKESSFLNKERIAEVKRHHQ</sequence>
<evidence type="ECO:0000256" key="16">
    <source>
        <dbReference type="PIRSR" id="PIRSR634016-3"/>
    </source>
</evidence>
<evidence type="ECO:0000256" key="8">
    <source>
        <dbReference type="ARBA" id="ARBA00022801"/>
    </source>
</evidence>
<keyword evidence="7 16" id="KW-0479">Metal-binding</keyword>
<evidence type="ECO:0000256" key="7">
    <source>
        <dbReference type="ARBA" id="ARBA00022723"/>
    </source>
</evidence>
<organism evidence="20 21">
    <name type="scientific">Pararge aegeria aegeria</name>
    <dbReference type="NCBI Taxonomy" id="348720"/>
    <lineage>
        <taxon>Eukaryota</taxon>
        <taxon>Metazoa</taxon>
        <taxon>Ecdysozoa</taxon>
        <taxon>Arthropoda</taxon>
        <taxon>Hexapoda</taxon>
        <taxon>Insecta</taxon>
        <taxon>Pterygota</taxon>
        <taxon>Neoptera</taxon>
        <taxon>Endopterygota</taxon>
        <taxon>Lepidoptera</taxon>
        <taxon>Glossata</taxon>
        <taxon>Ditrysia</taxon>
        <taxon>Papilionoidea</taxon>
        <taxon>Nymphalidae</taxon>
        <taxon>Satyrinae</taxon>
        <taxon>Satyrini</taxon>
        <taxon>Parargina</taxon>
        <taxon>Pararge</taxon>
    </lineage>
</organism>
<dbReference type="EMBL" id="CAKXAJ010025544">
    <property type="protein sequence ID" value="CAH2240697.1"/>
    <property type="molecule type" value="Genomic_DNA"/>
</dbReference>
<dbReference type="InterPro" id="IPR027268">
    <property type="entry name" value="Peptidase_M4/M1_CTD_sf"/>
</dbReference>
<evidence type="ECO:0000256" key="5">
    <source>
        <dbReference type="ARBA" id="ARBA00022670"/>
    </source>
</evidence>
<dbReference type="AlphaFoldDB" id="A0A8S4RV60"/>
<dbReference type="GO" id="GO:0042277">
    <property type="term" value="F:peptide binding"/>
    <property type="evidence" value="ECO:0007669"/>
    <property type="project" value="TreeGrafter"/>
</dbReference>
<keyword evidence="15" id="KW-0449">Lipoprotein</keyword>
<evidence type="ECO:0000256" key="12">
    <source>
        <dbReference type="ARBA" id="ARBA00023049"/>
    </source>
</evidence>
<dbReference type="GO" id="GO:0005886">
    <property type="term" value="C:plasma membrane"/>
    <property type="evidence" value="ECO:0007669"/>
    <property type="project" value="UniProtKB-SubCell"/>
</dbReference>
<evidence type="ECO:0000256" key="10">
    <source>
        <dbReference type="ARBA" id="ARBA00022968"/>
    </source>
</evidence>
<comment type="similarity">
    <text evidence="3">Belongs to the peptidase M1 family.</text>
</comment>
<dbReference type="FunFam" id="1.10.390.10:FF:000033">
    <property type="entry name" value="Endoplasmic reticulum aminopeptidase 1b"/>
    <property type="match status" value="1"/>
</dbReference>
<dbReference type="FunFam" id="2.60.40.1730:FF:000012">
    <property type="entry name" value="Aminopeptidase N"/>
    <property type="match status" value="1"/>
</dbReference>
<evidence type="ECO:0000256" key="14">
    <source>
        <dbReference type="ARBA" id="ARBA00023180"/>
    </source>
</evidence>
<feature type="signal peptide" evidence="17">
    <location>
        <begin position="1"/>
        <end position="18"/>
    </location>
</feature>
<dbReference type="PRINTS" id="PR00756">
    <property type="entry name" value="ALADIPTASE"/>
</dbReference>
<evidence type="ECO:0000313" key="21">
    <source>
        <dbReference type="Proteomes" id="UP000838756"/>
    </source>
</evidence>
<evidence type="ECO:0000256" key="11">
    <source>
        <dbReference type="ARBA" id="ARBA00022989"/>
    </source>
</evidence>
<gene>
    <name evidence="20" type="primary">jg629</name>
    <name evidence="20" type="ORF">PAEG_LOCUS17263</name>
</gene>
<dbReference type="Gene3D" id="1.10.390.10">
    <property type="entry name" value="Neutral Protease Domain 2"/>
    <property type="match status" value="1"/>
</dbReference>
<reference evidence="20" key="1">
    <citation type="submission" date="2022-03" db="EMBL/GenBank/DDBJ databases">
        <authorList>
            <person name="Lindestad O."/>
        </authorList>
    </citation>
    <scope>NUCLEOTIDE SEQUENCE</scope>
</reference>
<dbReference type="SUPFAM" id="SSF55486">
    <property type="entry name" value="Metalloproteases ('zincins'), catalytic domain"/>
    <property type="match status" value="1"/>
</dbReference>
<keyword evidence="13" id="KW-0472">Membrane</keyword>
<feature type="domain" description="Peptidase M1 membrane alanine aminopeptidase" evidence="18">
    <location>
        <begin position="271"/>
        <end position="343"/>
    </location>
</feature>
<evidence type="ECO:0000256" key="4">
    <source>
        <dbReference type="ARBA" id="ARBA00022622"/>
    </source>
</evidence>
<evidence type="ECO:0000256" key="2">
    <source>
        <dbReference type="ARBA" id="ARBA00004609"/>
    </source>
</evidence>
<dbReference type="GO" id="GO:0006508">
    <property type="term" value="P:proteolysis"/>
    <property type="evidence" value="ECO:0007669"/>
    <property type="project" value="UniProtKB-KW"/>
</dbReference>
<comment type="caution">
    <text evidence="20">The sequence shown here is derived from an EMBL/GenBank/DDBJ whole genome shotgun (WGS) entry which is preliminary data.</text>
</comment>
<dbReference type="InterPro" id="IPR042097">
    <property type="entry name" value="Aminopeptidase_N-like_N_sf"/>
</dbReference>
<dbReference type="GO" id="GO:0005615">
    <property type="term" value="C:extracellular space"/>
    <property type="evidence" value="ECO:0007669"/>
    <property type="project" value="TreeGrafter"/>
</dbReference>
<keyword evidence="10" id="KW-0735">Signal-anchor</keyword>
<keyword evidence="6" id="KW-0812">Transmembrane</keyword>
<dbReference type="GO" id="GO:0070006">
    <property type="term" value="F:metalloaminopeptidase activity"/>
    <property type="evidence" value="ECO:0007669"/>
    <property type="project" value="TreeGrafter"/>
</dbReference>
<evidence type="ECO:0000256" key="15">
    <source>
        <dbReference type="ARBA" id="ARBA00023288"/>
    </source>
</evidence>
<evidence type="ECO:0000256" key="1">
    <source>
        <dbReference type="ARBA" id="ARBA00004606"/>
    </source>
</evidence>
<dbReference type="GO" id="GO:0043171">
    <property type="term" value="P:peptide catabolic process"/>
    <property type="evidence" value="ECO:0007669"/>
    <property type="project" value="TreeGrafter"/>
</dbReference>
<keyword evidence="21" id="KW-1185">Reference proteome</keyword>
<dbReference type="PANTHER" id="PTHR11533">
    <property type="entry name" value="PROTEASE M1 ZINC METALLOPROTEASE"/>
    <property type="match status" value="1"/>
</dbReference>
<evidence type="ECO:0000256" key="13">
    <source>
        <dbReference type="ARBA" id="ARBA00023136"/>
    </source>
</evidence>
<dbReference type="SUPFAM" id="SSF63737">
    <property type="entry name" value="Leukotriene A4 hydrolase N-terminal domain"/>
    <property type="match status" value="1"/>
</dbReference>
<dbReference type="InterPro" id="IPR045357">
    <property type="entry name" value="Aminopeptidase_N-like_N"/>
</dbReference>
<dbReference type="InterPro" id="IPR050344">
    <property type="entry name" value="Peptidase_M1_aminopeptidases"/>
</dbReference>
<dbReference type="Pfam" id="PF01433">
    <property type="entry name" value="Peptidase_M1"/>
    <property type="match status" value="1"/>
</dbReference>
<feature type="domain" description="Aminopeptidase N-like N-terminal" evidence="19">
    <location>
        <begin position="27"/>
        <end position="208"/>
    </location>
</feature>
<evidence type="ECO:0000259" key="18">
    <source>
        <dbReference type="Pfam" id="PF01433"/>
    </source>
</evidence>
<dbReference type="GO" id="GO:0008270">
    <property type="term" value="F:zinc ion binding"/>
    <property type="evidence" value="ECO:0007669"/>
    <property type="project" value="InterPro"/>
</dbReference>
<dbReference type="InterPro" id="IPR014782">
    <property type="entry name" value="Peptidase_M1_dom"/>
</dbReference>
<dbReference type="GO" id="GO:0005737">
    <property type="term" value="C:cytoplasm"/>
    <property type="evidence" value="ECO:0007669"/>
    <property type="project" value="TreeGrafter"/>
</dbReference>
<dbReference type="OrthoDB" id="510539at2759"/>
<keyword evidence="12" id="KW-0482">Metalloprotease</keyword>
<dbReference type="CDD" id="cd09601">
    <property type="entry name" value="M1_APN-Q_like"/>
    <property type="match status" value="1"/>
</dbReference>
<evidence type="ECO:0000313" key="20">
    <source>
        <dbReference type="EMBL" id="CAH2240697.1"/>
    </source>
</evidence>
<feature type="chain" id="PRO_5035791095" evidence="17">
    <location>
        <begin position="19"/>
        <end position="345"/>
    </location>
</feature>
<keyword evidence="8" id="KW-0378">Hydrolase</keyword>
<keyword evidence="9 16" id="KW-0862">Zinc</keyword>
<dbReference type="InterPro" id="IPR001930">
    <property type="entry name" value="Peptidase_M1"/>
</dbReference>
<dbReference type="InterPro" id="IPR034016">
    <property type="entry name" value="M1_APN-typ"/>
</dbReference>
<dbReference type="PANTHER" id="PTHR11533:SF294">
    <property type="entry name" value="THYROTROPIN-RELEASING HORMONE-DEGRADING ECTOENZYME"/>
    <property type="match status" value="1"/>
</dbReference>
<comment type="subcellular location">
    <subcellularLocation>
        <location evidence="2">Cell membrane</location>
        <topology evidence="2">Lipid-anchor</topology>
        <topology evidence="2">GPI-anchor</topology>
    </subcellularLocation>
    <subcellularLocation>
        <location evidence="1">Membrane</location>
        <topology evidence="1">Single-pass type II membrane protein</topology>
    </subcellularLocation>
</comment>
<keyword evidence="17" id="KW-0732">Signal</keyword>
<dbReference type="Pfam" id="PF17900">
    <property type="entry name" value="Peptidase_M1_N"/>
    <property type="match status" value="1"/>
</dbReference>
<evidence type="ECO:0000259" key="19">
    <source>
        <dbReference type="Pfam" id="PF17900"/>
    </source>
</evidence>
<dbReference type="Gene3D" id="2.60.40.1730">
    <property type="entry name" value="tricorn interacting facor f3 domain"/>
    <property type="match status" value="1"/>
</dbReference>
<dbReference type="GO" id="GO:0098552">
    <property type="term" value="C:side of membrane"/>
    <property type="evidence" value="ECO:0007669"/>
    <property type="project" value="UniProtKB-KW"/>
</dbReference>
<dbReference type="Proteomes" id="UP000838756">
    <property type="component" value="Unassembled WGS sequence"/>
</dbReference>